<name>A0AAV5UTG3_9BILA</name>
<dbReference type="Pfam" id="PF01421">
    <property type="entry name" value="Reprolysin"/>
    <property type="match status" value="1"/>
</dbReference>
<evidence type="ECO:0000313" key="2">
    <source>
        <dbReference type="EMBL" id="GMT10376.1"/>
    </source>
</evidence>
<protein>
    <recommendedName>
        <fullName evidence="1">Peptidase M12B domain-containing protein</fullName>
    </recommendedName>
</protein>
<organism evidence="2 3">
    <name type="scientific">Pristionchus fissidentatus</name>
    <dbReference type="NCBI Taxonomy" id="1538716"/>
    <lineage>
        <taxon>Eukaryota</taxon>
        <taxon>Metazoa</taxon>
        <taxon>Ecdysozoa</taxon>
        <taxon>Nematoda</taxon>
        <taxon>Chromadorea</taxon>
        <taxon>Rhabditida</taxon>
        <taxon>Rhabditina</taxon>
        <taxon>Diplogasteromorpha</taxon>
        <taxon>Diplogasteroidea</taxon>
        <taxon>Neodiplogasteridae</taxon>
        <taxon>Pristionchus</taxon>
    </lineage>
</organism>
<dbReference type="InterPro" id="IPR001590">
    <property type="entry name" value="Peptidase_M12B"/>
</dbReference>
<sequence>MSCPIDVLHSGEILSPFSLFTLLTALTSNITLSHSLTFRHDQYEFSIDFIASKSVFTKEELDQSGETPMSFCHFQGTNYDGFRAWLSICSEDQIDMILRTSIESYAMENNGTHFVLVAPDIPNCSFYDSLNIEIRLVYSEIWKDPTKGGIDYRNKGTTLDTFSIYKDKVLKTRYFDNANLYM</sequence>
<evidence type="ECO:0000259" key="1">
    <source>
        <dbReference type="Pfam" id="PF01421"/>
    </source>
</evidence>
<proteinExistence type="predicted"/>
<dbReference type="GO" id="GO:0004222">
    <property type="term" value="F:metalloendopeptidase activity"/>
    <property type="evidence" value="ECO:0007669"/>
    <property type="project" value="InterPro"/>
</dbReference>
<reference evidence="2" key="1">
    <citation type="submission" date="2023-10" db="EMBL/GenBank/DDBJ databases">
        <title>Genome assembly of Pristionchus species.</title>
        <authorList>
            <person name="Yoshida K."/>
            <person name="Sommer R.J."/>
        </authorList>
    </citation>
    <scope>NUCLEOTIDE SEQUENCE</scope>
    <source>
        <strain evidence="2">RS5133</strain>
    </source>
</reference>
<dbReference type="AlphaFoldDB" id="A0AAV5UTG3"/>
<keyword evidence="3" id="KW-1185">Reference proteome</keyword>
<dbReference type="GO" id="GO:0006508">
    <property type="term" value="P:proteolysis"/>
    <property type="evidence" value="ECO:0007669"/>
    <property type="project" value="InterPro"/>
</dbReference>
<gene>
    <name evidence="2" type="ORF">PFISCL1PPCAC_1673</name>
</gene>
<feature type="domain" description="Peptidase M12B" evidence="1">
    <location>
        <begin position="125"/>
        <end position="180"/>
    </location>
</feature>
<accession>A0AAV5UTG3</accession>
<feature type="non-terminal residue" evidence="2">
    <location>
        <position position="182"/>
    </location>
</feature>
<evidence type="ECO:0000313" key="3">
    <source>
        <dbReference type="Proteomes" id="UP001432322"/>
    </source>
</evidence>
<comment type="caution">
    <text evidence="2">The sequence shown here is derived from an EMBL/GenBank/DDBJ whole genome shotgun (WGS) entry which is preliminary data.</text>
</comment>
<dbReference type="EMBL" id="BTSY01000001">
    <property type="protein sequence ID" value="GMT10376.1"/>
    <property type="molecule type" value="Genomic_DNA"/>
</dbReference>
<dbReference type="Proteomes" id="UP001432322">
    <property type="component" value="Unassembled WGS sequence"/>
</dbReference>